<organism evidence="2 3">
    <name type="scientific">Singulisphaera acidiphila (strain ATCC BAA-1392 / DSM 18658 / VKM B-2454 / MOB10)</name>
    <dbReference type="NCBI Taxonomy" id="886293"/>
    <lineage>
        <taxon>Bacteria</taxon>
        <taxon>Pseudomonadati</taxon>
        <taxon>Planctomycetota</taxon>
        <taxon>Planctomycetia</taxon>
        <taxon>Isosphaerales</taxon>
        <taxon>Isosphaeraceae</taxon>
        <taxon>Singulisphaera</taxon>
    </lineage>
</organism>
<dbReference type="EMBL" id="CP003364">
    <property type="protein sequence ID" value="AGA28219.1"/>
    <property type="molecule type" value="Genomic_DNA"/>
</dbReference>
<dbReference type="Proteomes" id="UP000010798">
    <property type="component" value="Chromosome"/>
</dbReference>
<proteinExistence type="predicted"/>
<name>L0DFS0_SINAD</name>
<keyword evidence="1" id="KW-0732">Signal</keyword>
<evidence type="ECO:0008006" key="4">
    <source>
        <dbReference type="Google" id="ProtNLM"/>
    </source>
</evidence>
<dbReference type="STRING" id="886293.Sinac_3995"/>
<feature type="signal peptide" evidence="1">
    <location>
        <begin position="1"/>
        <end position="26"/>
    </location>
</feature>
<gene>
    <name evidence="2" type="ordered locus">Sinac_3995</name>
</gene>
<evidence type="ECO:0000313" key="2">
    <source>
        <dbReference type="EMBL" id="AGA28219.1"/>
    </source>
</evidence>
<feature type="chain" id="PRO_5003940235" description="Secreted protein" evidence="1">
    <location>
        <begin position="27"/>
        <end position="139"/>
    </location>
</feature>
<dbReference type="KEGG" id="saci:Sinac_3995"/>
<evidence type="ECO:0000313" key="3">
    <source>
        <dbReference type="Proteomes" id="UP000010798"/>
    </source>
</evidence>
<dbReference type="HOGENOM" id="CLU_1843777_0_0_0"/>
<protein>
    <recommendedName>
        <fullName evidence="4">Secreted protein</fullName>
    </recommendedName>
</protein>
<sequence length="139" mass="14532">MSLLKIAMVLVCTSMTLIGAGSIAHAEYTAPTTASKGGDGTGISFSGNIAWEVGHPIINDVDIDIIDANKDSAQGLGSLSFTYDSAARTVKIQSQFVAITGGPFRVRLNWYHNEGGDLKEQSTSFEVTVPAPPGEGEGD</sequence>
<reference evidence="2 3" key="1">
    <citation type="submission" date="2012-02" db="EMBL/GenBank/DDBJ databases">
        <title>Complete sequence of chromosome of Singulisphaera acidiphila DSM 18658.</title>
        <authorList>
            <consortium name="US DOE Joint Genome Institute (JGI-PGF)"/>
            <person name="Lucas S."/>
            <person name="Copeland A."/>
            <person name="Lapidus A."/>
            <person name="Glavina del Rio T."/>
            <person name="Dalin E."/>
            <person name="Tice H."/>
            <person name="Bruce D."/>
            <person name="Goodwin L."/>
            <person name="Pitluck S."/>
            <person name="Peters L."/>
            <person name="Ovchinnikova G."/>
            <person name="Chertkov O."/>
            <person name="Kyrpides N."/>
            <person name="Mavromatis K."/>
            <person name="Ivanova N."/>
            <person name="Brettin T."/>
            <person name="Detter J.C."/>
            <person name="Han C."/>
            <person name="Larimer F."/>
            <person name="Land M."/>
            <person name="Hauser L."/>
            <person name="Markowitz V."/>
            <person name="Cheng J.-F."/>
            <person name="Hugenholtz P."/>
            <person name="Woyke T."/>
            <person name="Wu D."/>
            <person name="Tindall B."/>
            <person name="Pomrenke H."/>
            <person name="Brambilla E."/>
            <person name="Klenk H.-P."/>
            <person name="Eisen J.A."/>
        </authorList>
    </citation>
    <scope>NUCLEOTIDE SEQUENCE [LARGE SCALE GENOMIC DNA]</scope>
    <source>
        <strain evidence="3">ATCC BAA-1392 / DSM 18658 / VKM B-2454 / MOB10</strain>
    </source>
</reference>
<dbReference type="RefSeq" id="WP_015247349.1">
    <property type="nucleotide sequence ID" value="NC_019892.1"/>
</dbReference>
<accession>L0DFS0</accession>
<dbReference type="AlphaFoldDB" id="L0DFS0"/>
<keyword evidence="3" id="KW-1185">Reference proteome</keyword>
<evidence type="ECO:0000256" key="1">
    <source>
        <dbReference type="SAM" id="SignalP"/>
    </source>
</evidence>